<name>A0A0U1WYF6_ORYNI</name>
<reference evidence="3" key="1">
    <citation type="submission" date="2013-12" db="EMBL/GenBank/DDBJ databases">
        <title>Transition of Euchromatin to Heterochromatin in the Oryza Genomes.</title>
        <authorList>
            <person name="Song C."/>
            <person name="Liu T."/>
            <person name="Li B."/>
            <person name="Shi J."/>
            <person name="Lu F."/>
        </authorList>
    </citation>
    <scope>NUCLEOTIDE SEQUENCE</scope>
</reference>
<feature type="transmembrane region" description="Helical" evidence="1">
    <location>
        <begin position="314"/>
        <end position="339"/>
    </location>
</feature>
<keyword evidence="1" id="KW-1133">Transmembrane helix</keyword>
<protein>
    <recommendedName>
        <fullName evidence="2">DUF4220 domain-containing protein</fullName>
    </recommendedName>
</protein>
<evidence type="ECO:0000256" key="1">
    <source>
        <dbReference type="SAM" id="Phobius"/>
    </source>
</evidence>
<accession>A0A0U1WYF6</accession>
<organism evidence="3">
    <name type="scientific">Oryza nivara</name>
    <name type="common">Indian wild rice</name>
    <name type="synonym">Oryza sativa f. spontanea</name>
    <dbReference type="NCBI Taxonomy" id="4536"/>
    <lineage>
        <taxon>Eukaryota</taxon>
        <taxon>Viridiplantae</taxon>
        <taxon>Streptophyta</taxon>
        <taxon>Embryophyta</taxon>
        <taxon>Tracheophyta</taxon>
        <taxon>Spermatophyta</taxon>
        <taxon>Magnoliopsida</taxon>
        <taxon>Liliopsida</taxon>
        <taxon>Poales</taxon>
        <taxon>Poaceae</taxon>
        <taxon>BOP clade</taxon>
        <taxon>Oryzoideae</taxon>
        <taxon>Oryzeae</taxon>
        <taxon>Oryzinae</taxon>
        <taxon>Oryza</taxon>
    </lineage>
</organism>
<dbReference type="InterPro" id="IPR007658">
    <property type="entry name" value="DUF594"/>
</dbReference>
<feature type="transmembrane region" description="Helical" evidence="1">
    <location>
        <begin position="41"/>
        <end position="60"/>
    </location>
</feature>
<feature type="transmembrane region" description="Helical" evidence="1">
    <location>
        <begin position="106"/>
        <end position="124"/>
    </location>
</feature>
<dbReference type="EMBL" id="KF957855">
    <property type="protein sequence ID" value="AHW98539.1"/>
    <property type="molecule type" value="Genomic_DNA"/>
</dbReference>
<dbReference type="Pfam" id="PF04578">
    <property type="entry name" value="DUF594"/>
    <property type="match status" value="1"/>
</dbReference>
<evidence type="ECO:0000313" key="3">
    <source>
        <dbReference type="EMBL" id="AHW98539.1"/>
    </source>
</evidence>
<feature type="transmembrane region" description="Helical" evidence="1">
    <location>
        <begin position="12"/>
        <end position="34"/>
    </location>
</feature>
<feature type="transmembrane region" description="Helical" evidence="1">
    <location>
        <begin position="360"/>
        <end position="379"/>
    </location>
</feature>
<feature type="transmembrane region" description="Helical" evidence="1">
    <location>
        <begin position="269"/>
        <end position="294"/>
    </location>
</feature>
<feature type="domain" description="DUF4220" evidence="2">
    <location>
        <begin position="48"/>
        <end position="395"/>
    </location>
</feature>
<dbReference type="InterPro" id="IPR025315">
    <property type="entry name" value="DUF4220"/>
</dbReference>
<evidence type="ECO:0000259" key="2">
    <source>
        <dbReference type="Pfam" id="PF13968"/>
    </source>
</evidence>
<feature type="transmembrane region" description="Helical" evidence="1">
    <location>
        <begin position="80"/>
        <end position="99"/>
    </location>
</feature>
<gene>
    <name evidence="3" type="primary">N16-12</name>
</gene>
<keyword evidence="1" id="KW-0812">Transmembrane</keyword>
<dbReference type="PANTHER" id="PTHR31325">
    <property type="entry name" value="OS01G0798800 PROTEIN-RELATED"/>
    <property type="match status" value="1"/>
</dbReference>
<feature type="transmembrane region" description="Helical" evidence="1">
    <location>
        <begin position="130"/>
        <end position="149"/>
    </location>
</feature>
<dbReference type="Pfam" id="PF13968">
    <property type="entry name" value="DUF4220"/>
    <property type="match status" value="1"/>
</dbReference>
<sequence length="710" mass="81363">MARRPLDLWNAWATQILVLLSLTLQIVLLLLAGIRHRRSSALLTFFLWLAYLLADSTAIYSLGHLSLSSVTRDHKLMAFWAPFLLLHLGGPDNITAYALQDNQLWLRHLLILVVQVLGAGYVLYKRIIVSGVTTILLVATLLMFIVGLVKYCERTWALKQSDFSSIRSSVKELPGKQLRWYKGYLESGDSQNSNEEFLLQRAHSLFHICIRGIVDSVMDVDTDNAVGEITKTLIEELRGSKEDQQSKQMWTVMEMELSLMYDILYTKAYVIHTLISYCIRALSPIFIATSFLLFHFSGSKGSQNGVDITLTYVLLGGAFVMETTSLLSTIGSSWALAFLCATRWSWLQHAALCGKRWHRLRRAVLTFCRIITAITGGFLNRSRRWSNTIEQFNLLYFRASQIHDKDQWSGWLAKKLGFEDSWESAGYSWTIKIPERVKERAEIMVSTIGDQINTMGLLRKKWGELGLHKTRYPELLDKLEIPEHNSSWHGVDFHESIIIWHIATDLILADRENKSKNDQAVELEEAIRAVSNYLMFLLVTRPDMLPGLPQNWLYQQTCKNLDEKCEERRDQLISSGSRANKVIFRVLMKLLQGHTTSTTPIGLKQTNELAKILLEEKVTGKFDASVPRLTYAREVADIVLKWRHPEKDVDPLEVLHDLWTHFLIYAANRCNRESHASKLNTGGEFTTVVWLMVEHIYQAKQKKGMTIFLP</sequence>
<proteinExistence type="predicted"/>
<dbReference type="AlphaFoldDB" id="A0A0U1WYF6"/>
<keyword evidence="1" id="KW-0472">Membrane</keyword>